<gene>
    <name evidence="1" type="ORF">J2S41_007547</name>
</gene>
<evidence type="ECO:0000313" key="1">
    <source>
        <dbReference type="EMBL" id="MDR7280769.1"/>
    </source>
</evidence>
<sequence>MAIPDDDLGPAWLRDYGRIEADIEAMSAFARALIAEIQDNYVPHATRVIADMEAEHPRPAGDFREHARFLAEHETAMRAATDNVYWYVQAGNRLGNAAAEISTRYADADAFSAAQTHDVREALEASGATEAR</sequence>
<proteinExistence type="predicted"/>
<keyword evidence="2" id="KW-1185">Reference proteome</keyword>
<protein>
    <submittedName>
        <fullName evidence="1">Uncharacterized protein</fullName>
    </submittedName>
</protein>
<accession>A0AAE4CF79</accession>
<comment type="caution">
    <text evidence="1">The sequence shown here is derived from an EMBL/GenBank/DDBJ whole genome shotgun (WGS) entry which is preliminary data.</text>
</comment>
<dbReference type="AlphaFoldDB" id="A0AAE4CF79"/>
<dbReference type="Proteomes" id="UP001183643">
    <property type="component" value="Unassembled WGS sequence"/>
</dbReference>
<evidence type="ECO:0000313" key="2">
    <source>
        <dbReference type="Proteomes" id="UP001183643"/>
    </source>
</evidence>
<dbReference type="RefSeq" id="WP_310375507.1">
    <property type="nucleotide sequence ID" value="NZ_JAVDYB010000001.1"/>
</dbReference>
<organism evidence="1 2">
    <name type="scientific">Catenuloplanes atrovinosus</name>
    <dbReference type="NCBI Taxonomy" id="137266"/>
    <lineage>
        <taxon>Bacteria</taxon>
        <taxon>Bacillati</taxon>
        <taxon>Actinomycetota</taxon>
        <taxon>Actinomycetes</taxon>
        <taxon>Micromonosporales</taxon>
        <taxon>Micromonosporaceae</taxon>
        <taxon>Catenuloplanes</taxon>
    </lineage>
</organism>
<dbReference type="EMBL" id="JAVDYB010000001">
    <property type="protein sequence ID" value="MDR7280769.1"/>
    <property type="molecule type" value="Genomic_DNA"/>
</dbReference>
<reference evidence="1" key="1">
    <citation type="submission" date="2023-07" db="EMBL/GenBank/DDBJ databases">
        <title>Sequencing the genomes of 1000 actinobacteria strains.</title>
        <authorList>
            <person name="Klenk H.-P."/>
        </authorList>
    </citation>
    <scope>NUCLEOTIDE SEQUENCE</scope>
    <source>
        <strain evidence="1">DSM 44707</strain>
    </source>
</reference>
<name>A0AAE4CF79_9ACTN</name>